<keyword evidence="11" id="KW-1185">Reference proteome</keyword>
<evidence type="ECO:0000256" key="5">
    <source>
        <dbReference type="ARBA" id="ARBA00023136"/>
    </source>
</evidence>
<comment type="caution">
    <text evidence="9">The sequence shown here is derived from an EMBL/GenBank/DDBJ whole genome shotgun (WGS) entry which is preliminary data.</text>
</comment>
<dbReference type="SUPFAM" id="SSF161111">
    <property type="entry name" value="Cation efflux protein transmembrane domain-like"/>
    <property type="match status" value="1"/>
</dbReference>
<name>A0AA86U6V0_9EUKA</name>
<evidence type="ECO:0000313" key="9">
    <source>
        <dbReference type="EMBL" id="CAI9940062.1"/>
    </source>
</evidence>
<dbReference type="Pfam" id="PF01545">
    <property type="entry name" value="Cation_efflux"/>
    <property type="match status" value="2"/>
</dbReference>
<evidence type="ECO:0000256" key="1">
    <source>
        <dbReference type="ARBA" id="ARBA00004141"/>
    </source>
</evidence>
<dbReference type="PANTHER" id="PTHR43840:SF13">
    <property type="entry name" value="CATION EFFLUX PROTEIN CYTOPLASMIC DOMAIN-CONTAINING PROTEIN"/>
    <property type="match status" value="1"/>
</dbReference>
<evidence type="ECO:0000256" key="4">
    <source>
        <dbReference type="ARBA" id="ARBA00022989"/>
    </source>
</evidence>
<evidence type="ECO:0000256" key="3">
    <source>
        <dbReference type="ARBA" id="ARBA00022692"/>
    </source>
</evidence>
<feature type="transmembrane region" description="Helical" evidence="6">
    <location>
        <begin position="306"/>
        <end position="328"/>
    </location>
</feature>
<sequence length="493" mass="56660">MSVYQVSFLSNGLGEVVSQNFNTQDQETEYSVDLPKIPFNFKHLLTGYKYEPKIEYEQLCDCGKLLVPRAQCPHFIDPAFRALFEVLENRLQHLDFVDISSKRDIKMKLFQQVINSIQRIPCCVNQENSQIRKQNVVLQIDNKQQKLPNRECHIFRDLKRLFPIEYNEYFNEQLIQFKQESKCQKMLIILSFSSNILLFGLKFAVLLISKSLSILASTMDSATDILCGFVLYLALKLAQRGIKKGMYQRILHENQTLVQYIYAQRYETIGVLIFSTIMATLAVVLFGESINYIINISQGDQISIQFGIFPISIIGFTIVLKLFLWCGCSLALKKGFNLSLQAYRDDHRIDTFTNIIGLCGAALTYYLKGKFIYCDPIASTILSIYIFMHWLLICICQIKNLVGHKSCQRTLDEYICRLLHQFACSIFITEVQNLVSYTSGALNVIEIHIKVPCKITLVGAHSICQSIQNGFEELDGVERCYVHIETEECTNIF</sequence>
<gene>
    <name evidence="9" type="ORF">HINF_LOCUS27707</name>
    <name evidence="10" type="ORF">HINF_LOCUS77986</name>
</gene>
<feature type="transmembrane region" description="Helical" evidence="6">
    <location>
        <begin position="269"/>
        <end position="294"/>
    </location>
</feature>
<accession>A0AA86U6V0</accession>
<feature type="domain" description="Cation efflux protein cytoplasmic" evidence="8">
    <location>
        <begin position="429"/>
        <end position="486"/>
    </location>
</feature>
<feature type="transmembrane region" description="Helical" evidence="6">
    <location>
        <begin position="379"/>
        <end position="398"/>
    </location>
</feature>
<dbReference type="PANTHER" id="PTHR43840">
    <property type="entry name" value="MITOCHONDRIAL METAL TRANSPORTER 1-RELATED"/>
    <property type="match status" value="1"/>
</dbReference>
<evidence type="ECO:0000256" key="6">
    <source>
        <dbReference type="SAM" id="Phobius"/>
    </source>
</evidence>
<comment type="subcellular location">
    <subcellularLocation>
        <location evidence="1">Membrane</location>
        <topology evidence="1">Multi-pass membrane protein</topology>
    </subcellularLocation>
</comment>
<dbReference type="InterPro" id="IPR058533">
    <property type="entry name" value="Cation_efflux_TM"/>
</dbReference>
<dbReference type="InterPro" id="IPR027469">
    <property type="entry name" value="Cation_efflux_TMD_sf"/>
</dbReference>
<protein>
    <submittedName>
        <fullName evidence="9">Cation efflux family protein</fullName>
    </submittedName>
    <submittedName>
        <fullName evidence="10">Cation_efflux family protein</fullName>
    </submittedName>
</protein>
<keyword evidence="3 6" id="KW-0812">Transmembrane</keyword>
<keyword evidence="5 6" id="KW-0472">Membrane</keyword>
<dbReference type="Gene3D" id="3.30.70.1350">
    <property type="entry name" value="Cation efflux protein, cytoplasmic domain"/>
    <property type="match status" value="1"/>
</dbReference>
<feature type="transmembrane region" description="Helical" evidence="6">
    <location>
        <begin position="214"/>
        <end position="235"/>
    </location>
</feature>
<dbReference type="Pfam" id="PF16916">
    <property type="entry name" value="ZT_dimer"/>
    <property type="match status" value="1"/>
</dbReference>
<dbReference type="GO" id="GO:0016020">
    <property type="term" value="C:membrane"/>
    <property type="evidence" value="ECO:0007669"/>
    <property type="project" value="UniProtKB-SubCell"/>
</dbReference>
<dbReference type="InterPro" id="IPR027470">
    <property type="entry name" value="Cation_efflux_CTD"/>
</dbReference>
<keyword evidence="4 6" id="KW-1133">Transmembrane helix</keyword>
<dbReference type="EMBL" id="CATOUU010000672">
    <property type="protein sequence ID" value="CAI9940062.1"/>
    <property type="molecule type" value="Genomic_DNA"/>
</dbReference>
<evidence type="ECO:0000313" key="10">
    <source>
        <dbReference type="EMBL" id="CAL6114464.1"/>
    </source>
</evidence>
<dbReference type="SUPFAM" id="SSF160240">
    <property type="entry name" value="Cation efflux protein cytoplasmic domain-like"/>
    <property type="match status" value="1"/>
</dbReference>
<dbReference type="InterPro" id="IPR036837">
    <property type="entry name" value="Cation_efflux_CTD_sf"/>
</dbReference>
<evidence type="ECO:0000256" key="2">
    <source>
        <dbReference type="ARBA" id="ARBA00022448"/>
    </source>
</evidence>
<dbReference type="GO" id="GO:0008324">
    <property type="term" value="F:monoatomic cation transmembrane transporter activity"/>
    <property type="evidence" value="ECO:0007669"/>
    <property type="project" value="InterPro"/>
</dbReference>
<evidence type="ECO:0000259" key="7">
    <source>
        <dbReference type="Pfam" id="PF01545"/>
    </source>
</evidence>
<dbReference type="Proteomes" id="UP001642409">
    <property type="component" value="Unassembled WGS sequence"/>
</dbReference>
<feature type="transmembrane region" description="Helical" evidence="6">
    <location>
        <begin position="187"/>
        <end position="208"/>
    </location>
</feature>
<evidence type="ECO:0000259" key="8">
    <source>
        <dbReference type="Pfam" id="PF16916"/>
    </source>
</evidence>
<dbReference type="EMBL" id="CAXDID020000798">
    <property type="protein sequence ID" value="CAL6114464.1"/>
    <property type="molecule type" value="Genomic_DNA"/>
</dbReference>
<reference evidence="10 11" key="2">
    <citation type="submission" date="2024-07" db="EMBL/GenBank/DDBJ databases">
        <authorList>
            <person name="Akdeniz Z."/>
        </authorList>
    </citation>
    <scope>NUCLEOTIDE SEQUENCE [LARGE SCALE GENOMIC DNA]</scope>
</reference>
<dbReference type="InterPro" id="IPR050291">
    <property type="entry name" value="CDF_Transporter"/>
</dbReference>
<dbReference type="Gene3D" id="1.20.1510.10">
    <property type="entry name" value="Cation efflux protein transmembrane domain"/>
    <property type="match status" value="1"/>
</dbReference>
<organism evidence="9">
    <name type="scientific">Hexamita inflata</name>
    <dbReference type="NCBI Taxonomy" id="28002"/>
    <lineage>
        <taxon>Eukaryota</taxon>
        <taxon>Metamonada</taxon>
        <taxon>Diplomonadida</taxon>
        <taxon>Hexamitidae</taxon>
        <taxon>Hexamitinae</taxon>
        <taxon>Hexamita</taxon>
    </lineage>
</organism>
<evidence type="ECO:0000313" key="11">
    <source>
        <dbReference type="Proteomes" id="UP001642409"/>
    </source>
</evidence>
<proteinExistence type="predicted"/>
<feature type="domain" description="Cation efflux protein transmembrane" evidence="7">
    <location>
        <begin position="188"/>
        <end position="242"/>
    </location>
</feature>
<reference evidence="9" key="1">
    <citation type="submission" date="2023-06" db="EMBL/GenBank/DDBJ databases">
        <authorList>
            <person name="Kurt Z."/>
        </authorList>
    </citation>
    <scope>NUCLEOTIDE SEQUENCE</scope>
</reference>
<keyword evidence="2" id="KW-0813">Transport</keyword>
<dbReference type="AlphaFoldDB" id="A0AA86U6V0"/>
<feature type="domain" description="Cation efflux protein transmembrane" evidence="7">
    <location>
        <begin position="264"/>
        <end position="399"/>
    </location>
</feature>